<dbReference type="PROSITE" id="PS51181">
    <property type="entry name" value="PPASE_TENSIN"/>
    <property type="match status" value="1"/>
</dbReference>
<comment type="caution">
    <text evidence="5">The sequence shown here is derived from an EMBL/GenBank/DDBJ whole genome shotgun (WGS) entry which is preliminary data.</text>
</comment>
<evidence type="ECO:0000256" key="1">
    <source>
        <dbReference type="ARBA" id="ARBA00022801"/>
    </source>
</evidence>
<dbReference type="Gene3D" id="3.90.190.10">
    <property type="entry name" value="Protein tyrosine phosphatase superfamily"/>
    <property type="match status" value="1"/>
</dbReference>
<dbReference type="Pfam" id="PF22784">
    <property type="entry name" value="PTP-SAK"/>
    <property type="match status" value="1"/>
</dbReference>
<dbReference type="Gene3D" id="2.60.40.1110">
    <property type="match status" value="1"/>
</dbReference>
<protein>
    <recommendedName>
        <fullName evidence="7">Phosphatidylinositol-3,4,5-trisphosphate 3-phosphatase</fullName>
    </recommendedName>
</protein>
<dbReference type="InterPro" id="IPR000387">
    <property type="entry name" value="Tyr_Pase_dom"/>
</dbReference>
<dbReference type="InterPro" id="IPR014020">
    <property type="entry name" value="Tensin_C2-dom"/>
</dbReference>
<feature type="domain" description="C2 tensin-type" evidence="4">
    <location>
        <begin position="102"/>
        <end position="239"/>
    </location>
</feature>
<evidence type="ECO:0008006" key="7">
    <source>
        <dbReference type="Google" id="ProtNLM"/>
    </source>
</evidence>
<accession>A0A1R2D1A5</accession>
<evidence type="ECO:0000313" key="5">
    <source>
        <dbReference type="EMBL" id="OMJ95042.1"/>
    </source>
</evidence>
<dbReference type="OrthoDB" id="16692at2759"/>
<dbReference type="PANTHER" id="PTHR12305">
    <property type="entry name" value="PHOSPHATASE WITH HOMOLOGY TO TENSIN"/>
    <property type="match status" value="1"/>
</dbReference>
<keyword evidence="1" id="KW-0378">Hydrolase</keyword>
<dbReference type="SUPFAM" id="SSF49562">
    <property type="entry name" value="C2 domain (Calcium/lipid-binding domain, CaLB)"/>
    <property type="match status" value="1"/>
</dbReference>
<feature type="domain" description="Phosphatase tensin-type" evidence="3">
    <location>
        <begin position="1"/>
        <end position="100"/>
    </location>
</feature>
<dbReference type="InterPro" id="IPR051281">
    <property type="entry name" value="Dual-spec_lipid-protein_phosph"/>
</dbReference>
<dbReference type="GO" id="GO:0005829">
    <property type="term" value="C:cytosol"/>
    <property type="evidence" value="ECO:0007669"/>
    <property type="project" value="TreeGrafter"/>
</dbReference>
<dbReference type="PROSITE" id="PS51182">
    <property type="entry name" value="C2_TENSIN"/>
    <property type="match status" value="1"/>
</dbReference>
<dbReference type="Proteomes" id="UP000187209">
    <property type="component" value="Unassembled WGS sequence"/>
</dbReference>
<dbReference type="InterPro" id="IPR029021">
    <property type="entry name" value="Prot-tyrosine_phosphatase-like"/>
</dbReference>
<organism evidence="5 6">
    <name type="scientific">Stentor coeruleus</name>
    <dbReference type="NCBI Taxonomy" id="5963"/>
    <lineage>
        <taxon>Eukaryota</taxon>
        <taxon>Sar</taxon>
        <taxon>Alveolata</taxon>
        <taxon>Ciliophora</taxon>
        <taxon>Postciliodesmatophora</taxon>
        <taxon>Heterotrichea</taxon>
        <taxon>Heterotrichida</taxon>
        <taxon>Stentoridae</taxon>
        <taxon>Stentor</taxon>
    </lineage>
</organism>
<dbReference type="EMBL" id="MPUH01000018">
    <property type="protein sequence ID" value="OMJ95042.1"/>
    <property type="molecule type" value="Genomic_DNA"/>
</dbReference>
<dbReference type="InterPro" id="IPR029023">
    <property type="entry name" value="Tensin_phosphatase"/>
</dbReference>
<dbReference type="InterPro" id="IPR057023">
    <property type="entry name" value="PTP-SAK"/>
</dbReference>
<dbReference type="PANTHER" id="PTHR12305:SF60">
    <property type="entry name" value="PHOSPHATIDYLINOSITOL 3,4,5-TRISPHOSPHATE 3-PHOSPHATASE TPTE2-RELATED"/>
    <property type="match status" value="1"/>
</dbReference>
<dbReference type="Pfam" id="PF10409">
    <property type="entry name" value="PTEN_C2"/>
    <property type="match status" value="1"/>
</dbReference>
<gene>
    <name evidence="5" type="ORF">SteCoe_1747</name>
</gene>
<dbReference type="InterPro" id="IPR035892">
    <property type="entry name" value="C2_domain_sf"/>
</dbReference>
<sequence length="314" mass="36777">MEFPWEDHYPPPIELLFQACKEIEKWLNITPINVVVVNCRAGKGRTGTLICCYMLYSGRLPDANAALRYYKSKRFKEGGGVTQPSQIRYVKYFDDILKGLVKSPLVLRPISIQTRTAPHFKSNASRLIFEMYYNENIIYTNKQPDRDKQVYIHDDWEDNRLHTIAILDPPIYLQGDILCKIYHWGKFKNTNLCRFSFNTGFIPYNKIIVLRKYEVDPYKFSKSTRVSDKFAVIIEFEQLCECKSEMRLQERCEICLKMLGIAEKARWDNILHIVESRNILDPVENLFGLSELDDIDKVLSEFDDSIDCELLANE</sequence>
<name>A0A1R2D1A5_9CILI</name>
<reference evidence="5 6" key="1">
    <citation type="submission" date="2016-11" db="EMBL/GenBank/DDBJ databases">
        <title>The macronuclear genome of Stentor coeruleus: a giant cell with tiny introns.</title>
        <authorList>
            <person name="Slabodnick M."/>
            <person name="Ruby J.G."/>
            <person name="Reiff S.B."/>
            <person name="Swart E.C."/>
            <person name="Gosai S."/>
            <person name="Prabakaran S."/>
            <person name="Witkowska E."/>
            <person name="Larue G.E."/>
            <person name="Fisher S."/>
            <person name="Freeman R.M."/>
            <person name="Gunawardena J."/>
            <person name="Chu W."/>
            <person name="Stover N.A."/>
            <person name="Gregory B.D."/>
            <person name="Nowacki M."/>
            <person name="Derisi J."/>
            <person name="Roy S.W."/>
            <person name="Marshall W.F."/>
            <person name="Sood P."/>
        </authorList>
    </citation>
    <scope>NUCLEOTIDE SEQUENCE [LARGE SCALE GENOMIC DNA]</scope>
    <source>
        <strain evidence="5">WM001</strain>
    </source>
</reference>
<dbReference type="GO" id="GO:0016314">
    <property type="term" value="F:phosphatidylinositol-3,4,5-trisphosphate 3-phosphatase activity"/>
    <property type="evidence" value="ECO:0007669"/>
    <property type="project" value="TreeGrafter"/>
</dbReference>
<dbReference type="SUPFAM" id="SSF52799">
    <property type="entry name" value="(Phosphotyrosine protein) phosphatases II"/>
    <property type="match status" value="1"/>
</dbReference>
<evidence type="ECO:0000259" key="3">
    <source>
        <dbReference type="PROSITE" id="PS51181"/>
    </source>
</evidence>
<evidence type="ECO:0000259" key="4">
    <source>
        <dbReference type="PROSITE" id="PS51182"/>
    </source>
</evidence>
<evidence type="ECO:0000259" key="2">
    <source>
        <dbReference type="PROSITE" id="PS50056"/>
    </source>
</evidence>
<dbReference type="SMART" id="SM01326">
    <property type="entry name" value="PTEN_C2"/>
    <property type="match status" value="1"/>
</dbReference>
<dbReference type="PROSITE" id="PS50056">
    <property type="entry name" value="TYR_PHOSPHATASE_2"/>
    <property type="match status" value="1"/>
</dbReference>
<keyword evidence="6" id="KW-1185">Reference proteome</keyword>
<dbReference type="AlphaFoldDB" id="A0A1R2D1A5"/>
<proteinExistence type="predicted"/>
<evidence type="ECO:0000313" key="6">
    <source>
        <dbReference type="Proteomes" id="UP000187209"/>
    </source>
</evidence>
<feature type="domain" description="Tyrosine specific protein phosphatases" evidence="2">
    <location>
        <begin position="14"/>
        <end position="74"/>
    </location>
</feature>